<feature type="coiled-coil region" evidence="1">
    <location>
        <begin position="178"/>
        <end position="212"/>
    </location>
</feature>
<dbReference type="ExpressionAtlas" id="A0A2K3JR08">
    <property type="expression patterns" value="baseline"/>
</dbReference>
<reference evidence="2 3" key="1">
    <citation type="journal article" date="2014" name="Am. J. Bot.">
        <title>Genome assembly and annotation for red clover (Trifolium pratense; Fabaceae).</title>
        <authorList>
            <person name="Istvanek J."/>
            <person name="Jaros M."/>
            <person name="Krenek A."/>
            <person name="Repkova J."/>
        </authorList>
    </citation>
    <scope>NUCLEOTIDE SEQUENCE [LARGE SCALE GENOMIC DNA]</scope>
    <source>
        <strain evidence="3">cv. Tatra</strain>
        <tissue evidence="2">Young leaves</tissue>
    </source>
</reference>
<feature type="non-terminal residue" evidence="2">
    <location>
        <position position="1"/>
    </location>
</feature>
<evidence type="ECO:0000313" key="3">
    <source>
        <dbReference type="Proteomes" id="UP000236291"/>
    </source>
</evidence>
<dbReference type="AlphaFoldDB" id="A0A2K3JR08"/>
<dbReference type="Proteomes" id="UP000236291">
    <property type="component" value="Unassembled WGS sequence"/>
</dbReference>
<dbReference type="EMBL" id="ASHM01074603">
    <property type="protein sequence ID" value="PNX56474.1"/>
    <property type="molecule type" value="Genomic_DNA"/>
</dbReference>
<keyword evidence="1" id="KW-0175">Coiled coil</keyword>
<accession>A0A2K3JR08</accession>
<evidence type="ECO:0000313" key="2">
    <source>
        <dbReference type="EMBL" id="PNX56474.1"/>
    </source>
</evidence>
<protein>
    <submittedName>
        <fullName evidence="2">Uncharacterized protein</fullName>
    </submittedName>
</protein>
<reference evidence="2 3" key="2">
    <citation type="journal article" date="2017" name="Front. Plant Sci.">
        <title>Gene Classification and Mining of Molecular Markers Useful in Red Clover (Trifolium pratense) Breeding.</title>
        <authorList>
            <person name="Istvanek J."/>
            <person name="Dluhosova J."/>
            <person name="Dluhos P."/>
            <person name="Patkova L."/>
            <person name="Nedelnik J."/>
            <person name="Repkova J."/>
        </authorList>
    </citation>
    <scope>NUCLEOTIDE SEQUENCE [LARGE SCALE GENOMIC DNA]</scope>
    <source>
        <strain evidence="3">cv. Tatra</strain>
        <tissue evidence="2">Young leaves</tissue>
    </source>
</reference>
<organism evidence="2 3">
    <name type="scientific">Trifolium pratense</name>
    <name type="common">Red clover</name>
    <dbReference type="NCBI Taxonomy" id="57577"/>
    <lineage>
        <taxon>Eukaryota</taxon>
        <taxon>Viridiplantae</taxon>
        <taxon>Streptophyta</taxon>
        <taxon>Embryophyta</taxon>
        <taxon>Tracheophyta</taxon>
        <taxon>Spermatophyta</taxon>
        <taxon>Magnoliopsida</taxon>
        <taxon>eudicotyledons</taxon>
        <taxon>Gunneridae</taxon>
        <taxon>Pentapetalae</taxon>
        <taxon>rosids</taxon>
        <taxon>fabids</taxon>
        <taxon>Fabales</taxon>
        <taxon>Fabaceae</taxon>
        <taxon>Papilionoideae</taxon>
        <taxon>50 kb inversion clade</taxon>
        <taxon>NPAAA clade</taxon>
        <taxon>Hologalegina</taxon>
        <taxon>IRL clade</taxon>
        <taxon>Trifolieae</taxon>
        <taxon>Trifolium</taxon>
    </lineage>
</organism>
<name>A0A2K3JR08_TRIPR</name>
<proteinExistence type="predicted"/>
<evidence type="ECO:0000256" key="1">
    <source>
        <dbReference type="SAM" id="Coils"/>
    </source>
</evidence>
<sequence>EVTVVHNTNSASESPKLYTIPFTYSTTSDPFGSLSNQLYDDLLRLSKLKNRFLVCPSDMDVEIGKRDIEVVSLLRDSLARASLKRLTMFNHEEAEISKVAALYTRQAADDMLLHVLNNCWVDSKLFKCLEDQRIETERIAQEAALLTQEQVPMIEEHVLRIDYSEDGESSSDKGKAPMEANMDHLRVLEQAIEEQRSEHQVLATKVDKLDSKVDTLNNKFDMIIALLQKP</sequence>
<comment type="caution">
    <text evidence="2">The sequence shown here is derived from an EMBL/GenBank/DDBJ whole genome shotgun (WGS) entry which is preliminary data.</text>
</comment>
<feature type="non-terminal residue" evidence="2">
    <location>
        <position position="230"/>
    </location>
</feature>
<gene>
    <name evidence="2" type="ORF">L195_g049900</name>
</gene>